<keyword evidence="2" id="KW-0472">Membrane</keyword>
<reference evidence="4" key="2">
    <citation type="submission" date="2015-01" db="EMBL/GenBank/DDBJ databases">
        <title>Evolutionary Origins and Diversification of the Mycorrhizal Mutualists.</title>
        <authorList>
            <consortium name="DOE Joint Genome Institute"/>
            <consortium name="Mycorrhizal Genomics Consortium"/>
            <person name="Kohler A."/>
            <person name="Kuo A."/>
            <person name="Nagy L.G."/>
            <person name="Floudas D."/>
            <person name="Copeland A."/>
            <person name="Barry K.W."/>
            <person name="Cichocki N."/>
            <person name="Veneault-Fourrey C."/>
            <person name="LaButti K."/>
            <person name="Lindquist E.A."/>
            <person name="Lipzen A."/>
            <person name="Lundell T."/>
            <person name="Morin E."/>
            <person name="Murat C."/>
            <person name="Riley R."/>
            <person name="Ohm R."/>
            <person name="Sun H."/>
            <person name="Tunlid A."/>
            <person name="Henrissat B."/>
            <person name="Grigoriev I.V."/>
            <person name="Hibbett D.S."/>
            <person name="Martin F."/>
        </authorList>
    </citation>
    <scope>NUCLEOTIDE SEQUENCE [LARGE SCALE GENOMIC DNA]</scope>
    <source>
        <strain evidence="4">MUT 4182</strain>
    </source>
</reference>
<accession>A0A0C3LBG8</accession>
<dbReference type="AlphaFoldDB" id="A0A0C3LBG8"/>
<feature type="transmembrane region" description="Helical" evidence="2">
    <location>
        <begin position="20"/>
        <end position="39"/>
    </location>
</feature>
<keyword evidence="2" id="KW-0812">Transmembrane</keyword>
<evidence type="ECO:0000256" key="1">
    <source>
        <dbReference type="SAM" id="MobiDB-lite"/>
    </source>
</evidence>
<dbReference type="EMBL" id="KN822965">
    <property type="protein sequence ID" value="KIO31218.1"/>
    <property type="molecule type" value="Genomic_DNA"/>
</dbReference>
<protein>
    <submittedName>
        <fullName evidence="3">Uncharacterized protein</fullName>
    </submittedName>
</protein>
<reference evidence="3 4" key="1">
    <citation type="submission" date="2014-04" db="EMBL/GenBank/DDBJ databases">
        <authorList>
            <consortium name="DOE Joint Genome Institute"/>
            <person name="Kuo A."/>
            <person name="Girlanda M."/>
            <person name="Perotto S."/>
            <person name="Kohler A."/>
            <person name="Nagy L.G."/>
            <person name="Floudas D."/>
            <person name="Copeland A."/>
            <person name="Barry K.W."/>
            <person name="Cichocki N."/>
            <person name="Veneault-Fourrey C."/>
            <person name="LaButti K."/>
            <person name="Lindquist E.A."/>
            <person name="Lipzen A."/>
            <person name="Lundell T."/>
            <person name="Morin E."/>
            <person name="Murat C."/>
            <person name="Sun H."/>
            <person name="Tunlid A."/>
            <person name="Henrissat B."/>
            <person name="Grigoriev I.V."/>
            <person name="Hibbett D.S."/>
            <person name="Martin F."/>
            <person name="Nordberg H.P."/>
            <person name="Cantor M.N."/>
            <person name="Hua S.X."/>
        </authorList>
    </citation>
    <scope>NUCLEOTIDE SEQUENCE [LARGE SCALE GENOMIC DNA]</scope>
    <source>
        <strain evidence="3 4">MUT 4182</strain>
    </source>
</reference>
<keyword evidence="4" id="KW-1185">Reference proteome</keyword>
<dbReference type="Proteomes" id="UP000054248">
    <property type="component" value="Unassembled WGS sequence"/>
</dbReference>
<feature type="compositionally biased region" description="Polar residues" evidence="1">
    <location>
        <begin position="86"/>
        <end position="102"/>
    </location>
</feature>
<evidence type="ECO:0000313" key="4">
    <source>
        <dbReference type="Proteomes" id="UP000054248"/>
    </source>
</evidence>
<dbReference type="HOGENOM" id="CLU_2063199_0_0_1"/>
<keyword evidence="2" id="KW-1133">Transmembrane helix</keyword>
<name>A0A0C3LBG8_9AGAM</name>
<feature type="region of interest" description="Disordered" evidence="1">
    <location>
        <begin position="86"/>
        <end position="119"/>
    </location>
</feature>
<gene>
    <name evidence="3" type="ORF">M407DRAFT_19836</name>
</gene>
<evidence type="ECO:0000256" key="2">
    <source>
        <dbReference type="SAM" id="Phobius"/>
    </source>
</evidence>
<evidence type="ECO:0000313" key="3">
    <source>
        <dbReference type="EMBL" id="KIO31218.1"/>
    </source>
</evidence>
<organism evidence="3 4">
    <name type="scientific">Tulasnella calospora MUT 4182</name>
    <dbReference type="NCBI Taxonomy" id="1051891"/>
    <lineage>
        <taxon>Eukaryota</taxon>
        <taxon>Fungi</taxon>
        <taxon>Dikarya</taxon>
        <taxon>Basidiomycota</taxon>
        <taxon>Agaricomycotina</taxon>
        <taxon>Agaricomycetes</taxon>
        <taxon>Cantharellales</taxon>
        <taxon>Tulasnellaceae</taxon>
        <taxon>Tulasnella</taxon>
    </lineage>
</organism>
<sequence length="119" mass="13088">MNKKCDIPSTPMEYIPFLEIFNVVWALVPTGVGVLASRWSRIGEEQRTQDTMGLAALVLSIQQYQFRHLYSNQTFTSSQVTTFRTTNHSMSKGTGPGQSSDTVVIVDDGSNHGSGSTRS</sequence>
<proteinExistence type="predicted"/>